<dbReference type="EMBL" id="FZOQ01000017">
    <property type="protein sequence ID" value="SNS92208.1"/>
    <property type="molecule type" value="Genomic_DNA"/>
</dbReference>
<reference evidence="2" key="1">
    <citation type="submission" date="2017-06" db="EMBL/GenBank/DDBJ databases">
        <authorList>
            <person name="Varghese N."/>
            <person name="Submissions S."/>
        </authorList>
    </citation>
    <scope>NUCLEOTIDE SEQUENCE [LARGE SCALE GENOMIC DNA]</scope>
    <source>
        <strain evidence="2">NKM1</strain>
    </source>
</reference>
<accession>A0A239IG38</accession>
<proteinExistence type="predicted"/>
<dbReference type="RefSeq" id="WP_089320476.1">
    <property type="nucleotide sequence ID" value="NZ_FZOQ01000017.1"/>
</dbReference>
<gene>
    <name evidence="1" type="ORF">SAMN06296052_11724</name>
</gene>
<name>A0A239IG38_9BACT</name>
<sequence>MENKNQPLGFTLRQITTEQFATVAEAVAEGKEIGIKASLRFGVDQAHRVIANFSKFEFDQEEKPILIIEVGCQFEVDPSSWGELKSNETGVITLPKGFAAHLAMLTVGTARGVLHAKTEKTPFNQLMLPTINVASMIKEDVVLSDVPV</sequence>
<evidence type="ECO:0000313" key="2">
    <source>
        <dbReference type="Proteomes" id="UP000198432"/>
    </source>
</evidence>
<keyword evidence="2" id="KW-1185">Reference proteome</keyword>
<dbReference type="OrthoDB" id="595022at2"/>
<dbReference type="AlphaFoldDB" id="A0A239IG38"/>
<evidence type="ECO:0000313" key="1">
    <source>
        <dbReference type="EMBL" id="SNS92208.1"/>
    </source>
</evidence>
<organism evidence="1 2">
    <name type="scientific">Pontibacter ummariensis</name>
    <dbReference type="NCBI Taxonomy" id="1610492"/>
    <lineage>
        <taxon>Bacteria</taxon>
        <taxon>Pseudomonadati</taxon>
        <taxon>Bacteroidota</taxon>
        <taxon>Cytophagia</taxon>
        <taxon>Cytophagales</taxon>
        <taxon>Hymenobacteraceae</taxon>
        <taxon>Pontibacter</taxon>
    </lineage>
</organism>
<dbReference type="Proteomes" id="UP000198432">
    <property type="component" value="Unassembled WGS sequence"/>
</dbReference>
<protein>
    <submittedName>
        <fullName evidence="1">Uncharacterized protein</fullName>
    </submittedName>
</protein>